<dbReference type="KEGG" id="bxi:BK049_11625"/>
<dbReference type="GO" id="GO:0003677">
    <property type="term" value="F:DNA binding"/>
    <property type="evidence" value="ECO:0007669"/>
    <property type="project" value="UniProtKB-KW"/>
</dbReference>
<sequence length="67" mass="7848">MHLNLFVARKEKRMSQREIAELIGTHPQTYHLKETGKRDFLLDEALTIASFFGQKVEELFNKAEVRS</sequence>
<organism evidence="3 4">
    <name type="scientific">Bacillus xiamenensis</name>
    <dbReference type="NCBI Taxonomy" id="1178537"/>
    <lineage>
        <taxon>Bacteria</taxon>
        <taxon>Bacillati</taxon>
        <taxon>Bacillota</taxon>
        <taxon>Bacilli</taxon>
        <taxon>Bacillales</taxon>
        <taxon>Bacillaceae</taxon>
        <taxon>Bacillus</taxon>
    </lineage>
</organism>
<dbReference type="RefSeq" id="WP_066030369.1">
    <property type="nucleotide sequence ID" value="NZ_CP017786.1"/>
</dbReference>
<evidence type="ECO:0000313" key="4">
    <source>
        <dbReference type="Proteomes" id="UP000177709"/>
    </source>
</evidence>
<evidence type="ECO:0000259" key="2">
    <source>
        <dbReference type="PROSITE" id="PS50943"/>
    </source>
</evidence>
<feature type="domain" description="HTH cro/C1-type" evidence="2">
    <location>
        <begin position="8"/>
        <end position="59"/>
    </location>
</feature>
<dbReference type="CDD" id="cd00093">
    <property type="entry name" value="HTH_XRE"/>
    <property type="match status" value="1"/>
</dbReference>
<gene>
    <name evidence="3" type="ORF">BK049_11625</name>
</gene>
<dbReference type="EMBL" id="CP017786">
    <property type="protein sequence ID" value="AOZ89276.1"/>
    <property type="molecule type" value="Genomic_DNA"/>
</dbReference>
<accession>A0AAC9IIB7</accession>
<dbReference type="InterPro" id="IPR001387">
    <property type="entry name" value="Cro/C1-type_HTH"/>
</dbReference>
<dbReference type="PANTHER" id="PTHR46558:SF4">
    <property type="entry name" value="DNA-BIDING PHAGE PROTEIN"/>
    <property type="match status" value="1"/>
</dbReference>
<dbReference type="Gene3D" id="1.10.260.40">
    <property type="entry name" value="lambda repressor-like DNA-binding domains"/>
    <property type="match status" value="1"/>
</dbReference>
<dbReference type="PANTHER" id="PTHR46558">
    <property type="entry name" value="TRACRIPTIONAL REGULATORY PROTEIN-RELATED-RELATED"/>
    <property type="match status" value="1"/>
</dbReference>
<dbReference type="Proteomes" id="UP000177709">
    <property type="component" value="Chromosome"/>
</dbReference>
<dbReference type="SMART" id="SM00530">
    <property type="entry name" value="HTH_XRE"/>
    <property type="match status" value="1"/>
</dbReference>
<protein>
    <submittedName>
        <fullName evidence="3">Transcriptional regulator</fullName>
    </submittedName>
</protein>
<dbReference type="PROSITE" id="PS50943">
    <property type="entry name" value="HTH_CROC1"/>
    <property type="match status" value="1"/>
</dbReference>
<evidence type="ECO:0000313" key="3">
    <source>
        <dbReference type="EMBL" id="AOZ89276.1"/>
    </source>
</evidence>
<keyword evidence="1" id="KW-0238">DNA-binding</keyword>
<evidence type="ECO:0000256" key="1">
    <source>
        <dbReference type="ARBA" id="ARBA00023125"/>
    </source>
</evidence>
<reference evidence="3 4" key="1">
    <citation type="submission" date="2016-10" db="EMBL/GenBank/DDBJ databases">
        <title>Whole genome sequence of hyper active fibrinolysis bacterium Bacillus pumilus strain VV3 isolated from fermented rice.</title>
        <authorList>
            <person name="Mariadas V.A."/>
            <person name="Vijayaraghavan P."/>
            <person name="Dhandapani V."/>
        </authorList>
    </citation>
    <scope>NUCLEOTIDE SEQUENCE [LARGE SCALE GENOMIC DNA]</scope>
    <source>
        <strain evidence="3 4">VV3</strain>
    </source>
</reference>
<proteinExistence type="predicted"/>
<dbReference type="AlphaFoldDB" id="A0AAC9IIB7"/>
<dbReference type="InterPro" id="IPR010982">
    <property type="entry name" value="Lambda_DNA-bd_dom_sf"/>
</dbReference>
<dbReference type="Pfam" id="PF01381">
    <property type="entry name" value="HTH_3"/>
    <property type="match status" value="1"/>
</dbReference>
<dbReference type="SUPFAM" id="SSF47413">
    <property type="entry name" value="lambda repressor-like DNA-binding domains"/>
    <property type="match status" value="1"/>
</dbReference>
<name>A0AAC9IIB7_9BACI</name>